<dbReference type="InterPro" id="IPR006597">
    <property type="entry name" value="Sel1-like"/>
</dbReference>
<evidence type="ECO:0000256" key="1">
    <source>
        <dbReference type="SAM" id="Phobius"/>
    </source>
</evidence>
<dbReference type="InterPro" id="IPR011990">
    <property type="entry name" value="TPR-like_helical_dom_sf"/>
</dbReference>
<dbReference type="Pfam" id="PF08238">
    <property type="entry name" value="Sel1"/>
    <property type="match status" value="4"/>
</dbReference>
<keyword evidence="1" id="KW-0812">Transmembrane</keyword>
<dbReference type="Proteomes" id="UP000464954">
    <property type="component" value="Chromosome"/>
</dbReference>
<dbReference type="PANTHER" id="PTHR11102:SF160">
    <property type="entry name" value="ERAD-ASSOCIATED E3 UBIQUITIN-PROTEIN LIGASE COMPONENT HRD3"/>
    <property type="match status" value="1"/>
</dbReference>
<keyword evidence="1" id="KW-1133">Transmembrane helix</keyword>
<dbReference type="PANTHER" id="PTHR11102">
    <property type="entry name" value="SEL-1-LIKE PROTEIN"/>
    <property type="match status" value="1"/>
</dbReference>
<feature type="transmembrane region" description="Helical" evidence="1">
    <location>
        <begin position="117"/>
        <end position="138"/>
    </location>
</feature>
<dbReference type="Gene3D" id="1.25.40.10">
    <property type="entry name" value="Tetratricopeptide repeat domain"/>
    <property type="match status" value="2"/>
</dbReference>
<organism evidence="3 4">
    <name type="scientific">Tichowtungia aerotolerans</name>
    <dbReference type="NCBI Taxonomy" id="2697043"/>
    <lineage>
        <taxon>Bacteria</taxon>
        <taxon>Pseudomonadati</taxon>
        <taxon>Kiritimatiellota</taxon>
        <taxon>Tichowtungiia</taxon>
        <taxon>Tichowtungiales</taxon>
        <taxon>Tichowtungiaceae</taxon>
        <taxon>Tichowtungia</taxon>
    </lineage>
</organism>
<evidence type="ECO:0000313" key="4">
    <source>
        <dbReference type="Proteomes" id="UP000464954"/>
    </source>
</evidence>
<evidence type="ECO:0000313" key="3">
    <source>
        <dbReference type="EMBL" id="QHI68203.1"/>
    </source>
</evidence>
<dbReference type="SUPFAM" id="SSF81901">
    <property type="entry name" value="HCP-like"/>
    <property type="match status" value="2"/>
</dbReference>
<evidence type="ECO:0008006" key="5">
    <source>
        <dbReference type="Google" id="ProtNLM"/>
    </source>
</evidence>
<dbReference type="AlphaFoldDB" id="A0A6P1M5D2"/>
<proteinExistence type="predicted"/>
<protein>
    <recommendedName>
        <fullName evidence="5">Sel1 repeat family protein</fullName>
    </recommendedName>
</protein>
<accession>A0A6P1M5D2</accession>
<keyword evidence="2" id="KW-0732">Signal</keyword>
<sequence length="301" mass="33125">MVNRFFFKYVLGCLLFSFGTSFASPNSSVEDCLVSGSAAQKYELAVRWLHRPELCLDSSDPVELLQSASKEGHIMATVRLGSLYLSGSGVERSTKEAFGLYRKAIAAFLFRMLLKPAFWVFSVVLAAVIVLKSLCCILRNRGWLVCKMAGSGDPIALYKAALRYKTGRGVLKERARALNMLMQSAESGFSPAQVEVGHYYRDGIIVQQNRVKAAEWYLKAADQGESGGLYFAGQCYESGAGVPSFLPKAYGFYMLAAARGHRSAGAQADGLLTRMTKMQVKQGLHFARNHAEEKGFDWFSG</sequence>
<dbReference type="RefSeq" id="WP_160626295.1">
    <property type="nucleotide sequence ID" value="NZ_CP047593.1"/>
</dbReference>
<name>A0A6P1M5D2_9BACT</name>
<keyword evidence="4" id="KW-1185">Reference proteome</keyword>
<dbReference type="EMBL" id="CP047593">
    <property type="protein sequence ID" value="QHI68203.1"/>
    <property type="molecule type" value="Genomic_DNA"/>
</dbReference>
<dbReference type="InterPro" id="IPR050767">
    <property type="entry name" value="Sel1_AlgK"/>
</dbReference>
<gene>
    <name evidence="3" type="ORF">GT409_01635</name>
</gene>
<feature type="signal peptide" evidence="2">
    <location>
        <begin position="1"/>
        <end position="23"/>
    </location>
</feature>
<dbReference type="SMART" id="SM00671">
    <property type="entry name" value="SEL1"/>
    <property type="match status" value="4"/>
</dbReference>
<evidence type="ECO:0000256" key="2">
    <source>
        <dbReference type="SAM" id="SignalP"/>
    </source>
</evidence>
<keyword evidence="1" id="KW-0472">Membrane</keyword>
<feature type="chain" id="PRO_5027073982" description="Sel1 repeat family protein" evidence="2">
    <location>
        <begin position="24"/>
        <end position="301"/>
    </location>
</feature>
<dbReference type="KEGG" id="taer:GT409_01635"/>
<reference evidence="3 4" key="1">
    <citation type="submission" date="2020-01" db="EMBL/GenBank/DDBJ databases">
        <title>Ponticoccus aerotolerans gen. nov., sp. nov., an anaerobic bacterium and proposal of Ponticoccusceae fam. nov., Ponticoccusles ord. nov. and Ponticoccuse classis nov. in the phylum Kiritimatiellaeota.</title>
        <authorList>
            <person name="Zhou L.Y."/>
            <person name="Du Z.J."/>
        </authorList>
    </citation>
    <scope>NUCLEOTIDE SEQUENCE [LARGE SCALE GENOMIC DNA]</scope>
    <source>
        <strain evidence="3 4">S-5007</strain>
    </source>
</reference>